<keyword evidence="1" id="KW-1133">Transmembrane helix</keyword>
<feature type="transmembrane region" description="Helical" evidence="1">
    <location>
        <begin position="12"/>
        <end position="39"/>
    </location>
</feature>
<evidence type="ECO:0000313" key="2">
    <source>
        <dbReference type="EMBL" id="MCW8040338.1"/>
    </source>
</evidence>
<protein>
    <submittedName>
        <fullName evidence="2">Uncharacterized protein</fullName>
    </submittedName>
</protein>
<sequence length="42" mass="4551">MNDQHSSKTAAPYWAALMFIGAASTIYSALIIIFAHGFYGTI</sequence>
<evidence type="ECO:0000256" key="1">
    <source>
        <dbReference type="SAM" id="Phobius"/>
    </source>
</evidence>
<dbReference type="EMBL" id="JAPEQW010000020">
    <property type="protein sequence ID" value="MCW8040338.1"/>
    <property type="molecule type" value="Genomic_DNA"/>
</dbReference>
<dbReference type="Proteomes" id="UP001209682">
    <property type="component" value="Unassembled WGS sequence"/>
</dbReference>
<keyword evidence="3" id="KW-1185">Reference proteome</keyword>
<comment type="caution">
    <text evidence="2">The sequence shown here is derived from an EMBL/GenBank/DDBJ whole genome shotgun (WGS) entry which is preliminary data.</text>
</comment>
<organism evidence="2 3">
    <name type="scientific">Acinetobacter entericus</name>
    <dbReference type="NCBI Taxonomy" id="2989714"/>
    <lineage>
        <taxon>Bacteria</taxon>
        <taxon>Pseudomonadati</taxon>
        <taxon>Pseudomonadota</taxon>
        <taxon>Gammaproteobacteria</taxon>
        <taxon>Moraxellales</taxon>
        <taxon>Moraxellaceae</taxon>
        <taxon>Acinetobacter</taxon>
    </lineage>
</organism>
<evidence type="ECO:0000313" key="3">
    <source>
        <dbReference type="Proteomes" id="UP001209682"/>
    </source>
</evidence>
<reference evidence="2 3" key="1">
    <citation type="submission" date="2022-11" db="EMBL/GenBank/DDBJ databases">
        <title>Acinetobacter entericus sp. nov., isolated from the gut of the plastic-eating larvae of the Coleoptera insect Zophobas atratus.</title>
        <authorList>
            <person name="Dong X."/>
            <person name="Yang Y."/>
        </authorList>
    </citation>
    <scope>NUCLEOTIDE SEQUENCE [LARGE SCALE GENOMIC DNA]</scope>
    <source>
        <strain evidence="2 3">BIT-DXN8</strain>
    </source>
</reference>
<dbReference type="RefSeq" id="WP_265465787.1">
    <property type="nucleotide sequence ID" value="NZ_JAPEQW010000020.1"/>
</dbReference>
<keyword evidence="1" id="KW-0472">Membrane</keyword>
<proteinExistence type="predicted"/>
<keyword evidence="1" id="KW-0812">Transmembrane</keyword>
<gene>
    <name evidence="2" type="ORF">OKC24_14455</name>
</gene>
<name>A0ABT3NLA4_9GAMM</name>
<accession>A0ABT3NLA4</accession>